<accession>A0A2Z4Y7I8</accession>
<keyword evidence="7" id="KW-0540">Nuclease</keyword>
<reference evidence="10 11" key="1">
    <citation type="submission" date="2018-05" db="EMBL/GenBank/DDBJ databases">
        <title>A metagenomic window into the 2 km-deep terrestrial subsurface aquifer revealed taxonomically and functionally diverse microbial community comprising novel uncultured bacterial lineages.</title>
        <authorList>
            <person name="Kadnikov V.V."/>
            <person name="Mardanov A.V."/>
            <person name="Beletsky A.V."/>
            <person name="Banks D."/>
            <person name="Pimenov N.V."/>
            <person name="Frank Y.A."/>
            <person name="Karnachuk O.V."/>
            <person name="Ravin N.V."/>
        </authorList>
    </citation>
    <scope>NUCLEOTIDE SEQUENCE [LARGE SCALE GENOMIC DNA]</scope>
    <source>
        <strain evidence="10">BY</strain>
    </source>
</reference>
<protein>
    <recommendedName>
        <fullName evidence="7">Endonuclease MutS2</fullName>
        <ecNumber evidence="7">3.1.-.-</ecNumber>
    </recommendedName>
    <alternativeName>
        <fullName evidence="7">Ribosome-associated protein quality control-upstream factor</fullName>
        <shortName evidence="7">RQC-upstream factor</shortName>
        <shortName evidence="7">RqcU</shortName>
        <ecNumber evidence="7">3.6.4.-</ecNumber>
    </alternativeName>
</protein>
<dbReference type="KEGG" id="schv:BRCON_2411"/>
<dbReference type="PANTHER" id="PTHR48466">
    <property type="entry name" value="OS10G0509000 PROTEIN-RELATED"/>
    <property type="match status" value="1"/>
</dbReference>
<dbReference type="InterPro" id="IPR000432">
    <property type="entry name" value="DNA_mismatch_repair_MutS_C"/>
</dbReference>
<dbReference type="HAMAP" id="MF_00092">
    <property type="entry name" value="MutS2"/>
    <property type="match status" value="1"/>
</dbReference>
<feature type="domain" description="Smr" evidence="9">
    <location>
        <begin position="709"/>
        <end position="784"/>
    </location>
</feature>
<dbReference type="EC" id="3.1.-.-" evidence="7"/>
<dbReference type="PROSITE" id="PS50828">
    <property type="entry name" value="SMR"/>
    <property type="match status" value="1"/>
</dbReference>
<dbReference type="GO" id="GO:0043023">
    <property type="term" value="F:ribosomal large subunit binding"/>
    <property type="evidence" value="ECO:0007669"/>
    <property type="project" value="UniProtKB-UniRule"/>
</dbReference>
<evidence type="ECO:0000256" key="7">
    <source>
        <dbReference type="HAMAP-Rule" id="MF_00092"/>
    </source>
</evidence>
<keyword evidence="2 7" id="KW-0547">Nucleotide-binding</keyword>
<keyword evidence="6 7" id="KW-0238">DNA-binding</keyword>
<evidence type="ECO:0000256" key="1">
    <source>
        <dbReference type="ARBA" id="ARBA00022730"/>
    </source>
</evidence>
<sequence length="784" mass="88364">MQNFEERMLEFGRIRELLELRCVSDLGRRRVAQLIPTSERSTLQRNIQLVREMMTLLEQRHEPPIHDLRDVEEHLKRVSRERAILETTELLDLRDFLETARRMRQFFTGLETVAPNLYQLAQPLQHLPALVRSIEEKVAPDSTMRDTASENLRVLRAEIFACEHRIQTTLQRMIRELMESGDLQDDFYTLRNNRYVLPVKTSNRHRVPGLIHDSSNTGETVFIEPYVILDESNRLSELRVKEREEIYRILLRVAGHIRDELPSLQTNLAILAEFDLLYAKARFGVAHGCTFPSLAEPDEPLRLIEAHHPLLRVAAPDVSRPLTLTLERANRVLVITGPNAGGKTTALKTVGLTVLMVQSAIPVPLNARSRVPLFDQVLVDIGDEQSVLQGVSTFSAHMQRIARILERASLGSLVLLDELGTATDPGEGGALAVAILEALAERGCLTLVSTHLAALKNWAAAHPAGRNASFRLSERDHRPTFQLILDLPGISEALIIAEQVGLPRAIIERARAMRPAVEHDATALLVSIQHKEERLSRELAEIEKTRAELEILKSELETEREALAREKRQLRLRMLEEKERAIRELKAKVEELIARQPTKRELDEARRELDAERKATEGELERLKATPRTNVAKFEIGMNVNIPQLNDEGTIEKLVPEKGKAQVRLRNGVVVTVPLDELEHIVRSEQETSHHAPQGAVVYLPKGNVATSIDLHGKRVDEALPLVEKFLDNALAAGVPFVRIVHGQGTGALRKAIHESLRQHPHVKNYRYGTPLEGGGAVTIVEFK</sequence>
<comment type="similarity">
    <text evidence="7">Belongs to the DNA mismatch repair MutS family. MutS2 subfamily.</text>
</comment>
<dbReference type="GO" id="GO:0045910">
    <property type="term" value="P:negative regulation of DNA recombination"/>
    <property type="evidence" value="ECO:0007669"/>
    <property type="project" value="InterPro"/>
</dbReference>
<dbReference type="GO" id="GO:0072344">
    <property type="term" value="P:rescue of stalled ribosome"/>
    <property type="evidence" value="ECO:0007669"/>
    <property type="project" value="UniProtKB-UniRule"/>
</dbReference>
<dbReference type="CDD" id="cd06503">
    <property type="entry name" value="ATP-synt_Fo_b"/>
    <property type="match status" value="1"/>
</dbReference>
<dbReference type="Proteomes" id="UP000262583">
    <property type="component" value="Chromosome"/>
</dbReference>
<comment type="subunit">
    <text evidence="7">Homodimer. Binds to stalled ribosomes, contacting rRNA.</text>
</comment>
<dbReference type="SMART" id="SM00463">
    <property type="entry name" value="SMR"/>
    <property type="match status" value="1"/>
</dbReference>
<dbReference type="PANTHER" id="PTHR48466:SF2">
    <property type="entry name" value="OS10G0509000 PROTEIN"/>
    <property type="match status" value="1"/>
</dbReference>
<dbReference type="Gene3D" id="3.30.1370.110">
    <property type="match status" value="1"/>
</dbReference>
<evidence type="ECO:0000256" key="2">
    <source>
        <dbReference type="ARBA" id="ARBA00022741"/>
    </source>
</evidence>
<dbReference type="EMBL" id="CP030759">
    <property type="protein sequence ID" value="AXA37181.1"/>
    <property type="molecule type" value="Genomic_DNA"/>
</dbReference>
<dbReference type="InterPro" id="IPR036187">
    <property type="entry name" value="DNA_mismatch_repair_MutS_sf"/>
</dbReference>
<dbReference type="GO" id="GO:0030983">
    <property type="term" value="F:mismatched DNA binding"/>
    <property type="evidence" value="ECO:0007669"/>
    <property type="project" value="InterPro"/>
</dbReference>
<dbReference type="GO" id="GO:0004519">
    <property type="term" value="F:endonuclease activity"/>
    <property type="evidence" value="ECO:0007669"/>
    <property type="project" value="UniProtKB-UniRule"/>
</dbReference>
<dbReference type="Pfam" id="PF00488">
    <property type="entry name" value="MutS_V"/>
    <property type="match status" value="1"/>
</dbReference>
<dbReference type="AlphaFoldDB" id="A0A2Z4Y7I8"/>
<gene>
    <name evidence="7" type="primary">mutS2</name>
    <name evidence="7" type="synonym">rqcU</name>
    <name evidence="10" type="ORF">BRCON_2411</name>
</gene>
<keyword evidence="7" id="KW-0255">Endonuclease</keyword>
<feature type="binding site" evidence="7">
    <location>
        <begin position="337"/>
        <end position="344"/>
    </location>
    <ligand>
        <name>ATP</name>
        <dbReference type="ChEBI" id="CHEBI:30616"/>
    </ligand>
</feature>
<dbReference type="SUPFAM" id="SSF52540">
    <property type="entry name" value="P-loop containing nucleoside triphosphate hydrolases"/>
    <property type="match status" value="1"/>
</dbReference>
<dbReference type="SMART" id="SM00533">
    <property type="entry name" value="MUTSd"/>
    <property type="match status" value="1"/>
</dbReference>
<keyword evidence="1 7" id="KW-0699">rRNA-binding</keyword>
<dbReference type="GO" id="GO:0005524">
    <property type="term" value="F:ATP binding"/>
    <property type="evidence" value="ECO:0007669"/>
    <property type="project" value="UniProtKB-UniRule"/>
</dbReference>
<keyword evidence="4 7" id="KW-0067">ATP-binding</keyword>
<feature type="coiled-coil region" evidence="8">
    <location>
        <begin position="525"/>
        <end position="626"/>
    </location>
</feature>
<dbReference type="InterPro" id="IPR027417">
    <property type="entry name" value="P-loop_NTPase"/>
</dbReference>
<keyword evidence="3 7" id="KW-0378">Hydrolase</keyword>
<evidence type="ECO:0000256" key="8">
    <source>
        <dbReference type="SAM" id="Coils"/>
    </source>
</evidence>
<dbReference type="Pfam" id="PF01713">
    <property type="entry name" value="Smr"/>
    <property type="match status" value="1"/>
</dbReference>
<evidence type="ECO:0000313" key="11">
    <source>
        <dbReference type="Proteomes" id="UP000262583"/>
    </source>
</evidence>
<comment type="function">
    <text evidence="7">Endonuclease that is involved in the suppression of homologous recombination and thus may have a key role in the control of bacterial genetic diversity.</text>
</comment>
<evidence type="ECO:0000256" key="6">
    <source>
        <dbReference type="ARBA" id="ARBA00023125"/>
    </source>
</evidence>
<keyword evidence="8" id="KW-0175">Coiled coil</keyword>
<organism evidence="10 11">
    <name type="scientific">Sumerlaea chitinivorans</name>
    <dbReference type="NCBI Taxonomy" id="2250252"/>
    <lineage>
        <taxon>Bacteria</taxon>
        <taxon>Candidatus Sumerlaeota</taxon>
        <taxon>Candidatus Sumerlaeia</taxon>
        <taxon>Candidatus Sumerlaeales</taxon>
        <taxon>Candidatus Sumerlaeaceae</taxon>
        <taxon>Candidatus Sumerlaea</taxon>
    </lineage>
</organism>
<proteinExistence type="inferred from homology"/>
<keyword evidence="5 7" id="KW-0694">RNA-binding</keyword>
<dbReference type="GO" id="GO:0140664">
    <property type="term" value="F:ATP-dependent DNA damage sensor activity"/>
    <property type="evidence" value="ECO:0007669"/>
    <property type="project" value="InterPro"/>
</dbReference>
<dbReference type="GO" id="GO:0006298">
    <property type="term" value="P:mismatch repair"/>
    <property type="evidence" value="ECO:0007669"/>
    <property type="project" value="InterPro"/>
</dbReference>
<dbReference type="GO" id="GO:0016887">
    <property type="term" value="F:ATP hydrolysis activity"/>
    <property type="evidence" value="ECO:0007669"/>
    <property type="project" value="InterPro"/>
</dbReference>
<dbReference type="InterPro" id="IPR005747">
    <property type="entry name" value="MutS2"/>
</dbReference>
<dbReference type="GO" id="GO:0019843">
    <property type="term" value="F:rRNA binding"/>
    <property type="evidence" value="ECO:0007669"/>
    <property type="project" value="UniProtKB-UniRule"/>
</dbReference>
<evidence type="ECO:0000313" key="10">
    <source>
        <dbReference type="EMBL" id="AXA37181.1"/>
    </source>
</evidence>
<dbReference type="SMART" id="SM00534">
    <property type="entry name" value="MUTSac"/>
    <property type="match status" value="1"/>
</dbReference>
<evidence type="ECO:0000256" key="4">
    <source>
        <dbReference type="ARBA" id="ARBA00022840"/>
    </source>
</evidence>
<dbReference type="InterPro" id="IPR036063">
    <property type="entry name" value="Smr_dom_sf"/>
</dbReference>
<comment type="function">
    <text evidence="7">Acts as a ribosome collision sensor, splitting the ribosome into its 2 subunits. Detects stalled/collided 70S ribosomes which it binds and splits by an ATP-hydrolysis driven conformational change. Acts upstream of the ribosome quality control system (RQC), a ribosome-associated complex that mediates the extraction of incompletely synthesized nascent chains from stalled ribosomes and their subsequent degradation. Probably generates substrates for RQC.</text>
</comment>
<dbReference type="InterPro" id="IPR002625">
    <property type="entry name" value="Smr_dom"/>
</dbReference>
<feature type="coiled-coil region" evidence="8">
    <location>
        <begin position="40"/>
        <end position="88"/>
    </location>
</feature>
<evidence type="ECO:0000259" key="9">
    <source>
        <dbReference type="PROSITE" id="PS50828"/>
    </source>
</evidence>
<dbReference type="SUPFAM" id="SSF160443">
    <property type="entry name" value="SMR domain-like"/>
    <property type="match status" value="1"/>
</dbReference>
<evidence type="ECO:0000256" key="5">
    <source>
        <dbReference type="ARBA" id="ARBA00022884"/>
    </source>
</evidence>
<dbReference type="InterPro" id="IPR007696">
    <property type="entry name" value="DNA_mismatch_repair_MutS_core"/>
</dbReference>
<dbReference type="SUPFAM" id="SSF48334">
    <property type="entry name" value="DNA repair protein MutS, domain III"/>
    <property type="match status" value="1"/>
</dbReference>
<dbReference type="InterPro" id="IPR045076">
    <property type="entry name" value="MutS"/>
</dbReference>
<dbReference type="NCBIfam" id="TIGR01069">
    <property type="entry name" value="mutS2"/>
    <property type="match status" value="1"/>
</dbReference>
<dbReference type="Gene3D" id="3.40.50.300">
    <property type="entry name" value="P-loop containing nucleotide triphosphate hydrolases"/>
    <property type="match status" value="1"/>
</dbReference>
<evidence type="ECO:0000256" key="3">
    <source>
        <dbReference type="ARBA" id="ARBA00022801"/>
    </source>
</evidence>
<dbReference type="EC" id="3.6.4.-" evidence="7"/>
<name>A0A2Z4Y7I8_SUMC1</name>
<dbReference type="PIRSF" id="PIRSF005814">
    <property type="entry name" value="MutS_YshD"/>
    <property type="match status" value="1"/>
</dbReference>